<keyword evidence="2 5" id="KW-0812">Transmembrane</keyword>
<dbReference type="HOGENOM" id="CLU_007946_15_13_7"/>
<evidence type="ECO:0000256" key="2">
    <source>
        <dbReference type="ARBA" id="ARBA00022692"/>
    </source>
</evidence>
<sequence>MAAQFWERILMDKKAAVTERAELKKSIKPVQAWALALGAILGWGAFVLPGLRFLPQAGPLASCIGFVLGGVMLFSVAISYGNMVSKYKVTGGAFAFSFVGFGPTVAFICGWALVLGYICIIALNATAVSLLTRFVFPGVFEVGMLYSIVGWDVYAGEIAMLVGILCLCGFLNFRGADLVGKIQVFLAFALCASVFIVFGGSVSHETAAVSNLSPLFADNKSPLASIMAIVAIAPWLYVGFDTIPQAAEEFDFPHKRAEKLMLSAIGWGIVLYAMVTIAVACIMPYKELLAMNSPWATGTVANMALGRVGSVILATAVLAAIFTGINGFFIASSRLLFAMGRATILPSWFADIHPKYQTPHKAILFVLAIAVTAPFFGREVLNWVVDMSAVGTVIAYLISCLSAYKVMKHAQNKRGVMHAVLGSISSVVCILLLTVPGSPGAIGMQSWVALCLWVILGAWFYNARMGDFKALTTEEQSTLILGSSRRVFFGKGKKAPAQQPASKEA</sequence>
<feature type="transmembrane region" description="Helical" evidence="5">
    <location>
        <begin position="30"/>
        <end position="48"/>
    </location>
</feature>
<feature type="transmembrane region" description="Helical" evidence="5">
    <location>
        <begin position="154"/>
        <end position="173"/>
    </location>
</feature>
<protein>
    <submittedName>
        <fullName evidence="7">Related to amino acid transporter</fullName>
    </submittedName>
</protein>
<dbReference type="Proteomes" id="UP000000602">
    <property type="component" value="Chromosome"/>
</dbReference>
<feature type="transmembrane region" description="Helical" evidence="5">
    <location>
        <begin position="60"/>
        <end position="81"/>
    </location>
</feature>
<organism evidence="7 8">
    <name type="scientific">Desulfotalea psychrophila (strain LSv54 / DSM 12343)</name>
    <dbReference type="NCBI Taxonomy" id="177439"/>
    <lineage>
        <taxon>Bacteria</taxon>
        <taxon>Pseudomonadati</taxon>
        <taxon>Thermodesulfobacteriota</taxon>
        <taxon>Desulfobulbia</taxon>
        <taxon>Desulfobulbales</taxon>
        <taxon>Desulfocapsaceae</taxon>
        <taxon>Desulfotalea</taxon>
    </lineage>
</organism>
<evidence type="ECO:0000313" key="7">
    <source>
        <dbReference type="EMBL" id="CAG35276.1"/>
    </source>
</evidence>
<comment type="subcellular location">
    <subcellularLocation>
        <location evidence="1">Membrane</location>
        <topology evidence="1">Multi-pass membrane protein</topology>
    </subcellularLocation>
</comment>
<evidence type="ECO:0000256" key="5">
    <source>
        <dbReference type="SAM" id="Phobius"/>
    </source>
</evidence>
<dbReference type="PANTHER" id="PTHR42770">
    <property type="entry name" value="AMINO ACID TRANSPORTER-RELATED"/>
    <property type="match status" value="1"/>
</dbReference>
<feature type="transmembrane region" description="Helical" evidence="5">
    <location>
        <begin position="416"/>
        <end position="435"/>
    </location>
</feature>
<keyword evidence="4 5" id="KW-0472">Membrane</keyword>
<dbReference type="GO" id="GO:0055085">
    <property type="term" value="P:transmembrane transport"/>
    <property type="evidence" value="ECO:0007669"/>
    <property type="project" value="InterPro"/>
</dbReference>
<feature type="transmembrane region" description="Helical" evidence="5">
    <location>
        <begin position="185"/>
        <end position="203"/>
    </location>
</feature>
<proteinExistence type="predicted"/>
<dbReference type="Pfam" id="PF00324">
    <property type="entry name" value="AA_permease"/>
    <property type="match status" value="1"/>
</dbReference>
<dbReference type="KEGG" id="dps:DP0547"/>
<feature type="transmembrane region" description="Helical" evidence="5">
    <location>
        <begin position="260"/>
        <end position="285"/>
    </location>
</feature>
<dbReference type="eggNOG" id="COG0531">
    <property type="taxonomic scope" value="Bacteria"/>
</dbReference>
<name>Q6AQU7_DESPS</name>
<feature type="domain" description="Amino acid permease/ SLC12A" evidence="6">
    <location>
        <begin position="35"/>
        <end position="434"/>
    </location>
</feature>
<reference evidence="8" key="1">
    <citation type="journal article" date="2004" name="Environ. Microbiol.">
        <title>The genome of Desulfotalea psychrophila, a sulfate-reducing bacterium from permanently cold Arctic sediments.</title>
        <authorList>
            <person name="Rabus R."/>
            <person name="Ruepp A."/>
            <person name="Frickey T."/>
            <person name="Rattei T."/>
            <person name="Fartmann B."/>
            <person name="Stark M."/>
            <person name="Bauer M."/>
            <person name="Zibat A."/>
            <person name="Lombardot T."/>
            <person name="Becker I."/>
            <person name="Amann J."/>
            <person name="Gellner K."/>
            <person name="Teeling H."/>
            <person name="Leuschner W.D."/>
            <person name="Gloeckner F.-O."/>
            <person name="Lupas A.N."/>
            <person name="Amann R."/>
            <person name="Klenk H.-P."/>
        </authorList>
    </citation>
    <scope>NUCLEOTIDE SEQUENCE [LARGE SCALE GENOMIC DNA]</scope>
    <source>
        <strain evidence="8">DSM 12343 / LSv54</strain>
    </source>
</reference>
<dbReference type="AlphaFoldDB" id="Q6AQU7"/>
<evidence type="ECO:0000256" key="1">
    <source>
        <dbReference type="ARBA" id="ARBA00004141"/>
    </source>
</evidence>
<dbReference type="EMBL" id="CR522870">
    <property type="protein sequence ID" value="CAG35276.1"/>
    <property type="molecule type" value="Genomic_DNA"/>
</dbReference>
<dbReference type="GO" id="GO:0016020">
    <property type="term" value="C:membrane"/>
    <property type="evidence" value="ECO:0007669"/>
    <property type="project" value="UniProtKB-SubCell"/>
</dbReference>
<dbReference type="Gene3D" id="1.20.1740.10">
    <property type="entry name" value="Amino acid/polyamine transporter I"/>
    <property type="match status" value="1"/>
</dbReference>
<dbReference type="PANTHER" id="PTHR42770:SF7">
    <property type="entry name" value="MEMBRANE PROTEIN"/>
    <property type="match status" value="1"/>
</dbReference>
<feature type="transmembrane region" description="Helical" evidence="5">
    <location>
        <begin position="383"/>
        <end position="404"/>
    </location>
</feature>
<evidence type="ECO:0000313" key="8">
    <source>
        <dbReference type="Proteomes" id="UP000000602"/>
    </source>
</evidence>
<evidence type="ECO:0000256" key="3">
    <source>
        <dbReference type="ARBA" id="ARBA00022989"/>
    </source>
</evidence>
<feature type="transmembrane region" description="Helical" evidence="5">
    <location>
        <begin position="441"/>
        <end position="461"/>
    </location>
</feature>
<feature type="transmembrane region" description="Helical" evidence="5">
    <location>
        <begin position="358"/>
        <end position="377"/>
    </location>
</feature>
<feature type="transmembrane region" description="Helical" evidence="5">
    <location>
        <begin position="223"/>
        <end position="240"/>
    </location>
</feature>
<dbReference type="STRING" id="177439.DP0547"/>
<feature type="transmembrane region" description="Helical" evidence="5">
    <location>
        <begin position="93"/>
        <end position="123"/>
    </location>
</feature>
<dbReference type="InterPro" id="IPR004841">
    <property type="entry name" value="AA-permease/SLC12A_dom"/>
</dbReference>
<evidence type="ECO:0000256" key="4">
    <source>
        <dbReference type="ARBA" id="ARBA00023136"/>
    </source>
</evidence>
<feature type="transmembrane region" description="Helical" evidence="5">
    <location>
        <begin position="311"/>
        <end position="337"/>
    </location>
</feature>
<dbReference type="PIRSF" id="PIRSF006060">
    <property type="entry name" value="AA_transporter"/>
    <property type="match status" value="1"/>
</dbReference>
<dbReference type="InterPro" id="IPR050367">
    <property type="entry name" value="APC_superfamily"/>
</dbReference>
<keyword evidence="8" id="KW-1185">Reference proteome</keyword>
<accession>Q6AQU7</accession>
<gene>
    <name evidence="7" type="ordered locus">DP0547</name>
</gene>
<keyword evidence="3 5" id="KW-1133">Transmembrane helix</keyword>
<evidence type="ECO:0000259" key="6">
    <source>
        <dbReference type="Pfam" id="PF00324"/>
    </source>
</evidence>